<keyword evidence="2" id="KW-0813">Transport</keyword>
<dbReference type="PANTHER" id="PTHR42711">
    <property type="entry name" value="ABC TRANSPORTER ATP-BINDING PROTEIN"/>
    <property type="match status" value="1"/>
</dbReference>
<dbReference type="RefSeq" id="WP_230497662.1">
    <property type="nucleotide sequence ID" value="NZ_CAKJTG010000019.1"/>
</dbReference>
<dbReference type="AlphaFoldDB" id="A0A9C7GC02"/>
<dbReference type="InterPro" id="IPR027417">
    <property type="entry name" value="P-loop_NTPase"/>
</dbReference>
<keyword evidence="3" id="KW-0547">Nucleotide-binding</keyword>
<accession>A0A9C7GC02</accession>
<evidence type="ECO:0000313" key="6">
    <source>
        <dbReference type="EMBL" id="CAG9609430.1"/>
    </source>
</evidence>
<gene>
    <name evidence="6" type="ORF">NEOCIP111885_03172</name>
</gene>
<organism evidence="6 7">
    <name type="scientific">Pseudoneobacillus rhizosphaerae</name>
    <dbReference type="NCBI Taxonomy" id="2880968"/>
    <lineage>
        <taxon>Bacteria</taxon>
        <taxon>Bacillati</taxon>
        <taxon>Bacillota</taxon>
        <taxon>Bacilli</taxon>
        <taxon>Bacillales</taxon>
        <taxon>Bacillaceae</taxon>
        <taxon>Pseudoneobacillus</taxon>
    </lineage>
</organism>
<evidence type="ECO:0000256" key="2">
    <source>
        <dbReference type="ARBA" id="ARBA00022448"/>
    </source>
</evidence>
<name>A0A9C7GC02_9BACI</name>
<feature type="domain" description="ABC transporter" evidence="5">
    <location>
        <begin position="4"/>
        <end position="229"/>
    </location>
</feature>
<reference evidence="6" key="1">
    <citation type="submission" date="2021-10" db="EMBL/GenBank/DDBJ databases">
        <authorList>
            <person name="Criscuolo A."/>
        </authorList>
    </citation>
    <scope>NUCLEOTIDE SEQUENCE</scope>
    <source>
        <strain evidence="6">CIP111885</strain>
    </source>
</reference>
<evidence type="ECO:0000256" key="1">
    <source>
        <dbReference type="ARBA" id="ARBA00005417"/>
    </source>
</evidence>
<protein>
    <submittedName>
        <fullName evidence="6">Multidrug efflux system ATP-binding protein</fullName>
    </submittedName>
</protein>
<dbReference type="PROSITE" id="PS50893">
    <property type="entry name" value="ABC_TRANSPORTER_2"/>
    <property type="match status" value="1"/>
</dbReference>
<dbReference type="SMART" id="SM00382">
    <property type="entry name" value="AAA"/>
    <property type="match status" value="1"/>
</dbReference>
<dbReference type="InterPro" id="IPR003593">
    <property type="entry name" value="AAA+_ATPase"/>
</dbReference>
<dbReference type="InterPro" id="IPR050763">
    <property type="entry name" value="ABC_transporter_ATP-binding"/>
</dbReference>
<dbReference type="Gene3D" id="3.40.50.300">
    <property type="entry name" value="P-loop containing nucleotide triphosphate hydrolases"/>
    <property type="match status" value="1"/>
</dbReference>
<dbReference type="Pfam" id="PF00005">
    <property type="entry name" value="ABC_tran"/>
    <property type="match status" value="1"/>
</dbReference>
<evidence type="ECO:0000259" key="5">
    <source>
        <dbReference type="PROSITE" id="PS50893"/>
    </source>
</evidence>
<evidence type="ECO:0000313" key="7">
    <source>
        <dbReference type="Proteomes" id="UP000789845"/>
    </source>
</evidence>
<proteinExistence type="inferred from homology"/>
<comment type="caution">
    <text evidence="6">The sequence shown here is derived from an EMBL/GenBank/DDBJ whole genome shotgun (WGS) entry which is preliminary data.</text>
</comment>
<dbReference type="GO" id="GO:0016887">
    <property type="term" value="F:ATP hydrolysis activity"/>
    <property type="evidence" value="ECO:0007669"/>
    <property type="project" value="InterPro"/>
</dbReference>
<dbReference type="InterPro" id="IPR003439">
    <property type="entry name" value="ABC_transporter-like_ATP-bd"/>
</dbReference>
<sequence length="293" mass="33351">MPLIEIKNMTKDYGSGRGIFDIDLSIEKGEVFGFVGTNGAGKTTTIRHLMGFLKPQSGSATINGLDCWKDSAEIKKRIGYIPGEIAFPDAPTGTEFLKRQAELVGLNNMSYMESIIKKMQLDPTANLKRMSKGMKQKTAIVASLMTDPDILILDEPTTGLDPLMRVEFLDILDEQKKKGKTIFMSSHMFEEVEHICDKVALIKDGKLIAVKSTSEIKHNEDKVYKIEFISQQDYFRFLSESFDFVDKQESKNQVIIHVHDRDINTLMKALKSYNIKFISENKYTLENYFKSLY</sequence>
<dbReference type="EMBL" id="CAKJTG010000019">
    <property type="protein sequence ID" value="CAG9609430.1"/>
    <property type="molecule type" value="Genomic_DNA"/>
</dbReference>
<comment type="similarity">
    <text evidence="1">Belongs to the ABC transporter superfamily.</text>
</comment>
<dbReference type="SUPFAM" id="SSF52540">
    <property type="entry name" value="P-loop containing nucleoside triphosphate hydrolases"/>
    <property type="match status" value="1"/>
</dbReference>
<dbReference type="GO" id="GO:0005524">
    <property type="term" value="F:ATP binding"/>
    <property type="evidence" value="ECO:0007669"/>
    <property type="project" value="UniProtKB-KW"/>
</dbReference>
<evidence type="ECO:0000256" key="3">
    <source>
        <dbReference type="ARBA" id="ARBA00022741"/>
    </source>
</evidence>
<dbReference type="CDD" id="cd03230">
    <property type="entry name" value="ABC_DR_subfamily_A"/>
    <property type="match status" value="1"/>
</dbReference>
<dbReference type="PANTHER" id="PTHR42711:SF5">
    <property type="entry name" value="ABC TRANSPORTER ATP-BINDING PROTEIN NATA"/>
    <property type="match status" value="1"/>
</dbReference>
<keyword evidence="4 6" id="KW-0067">ATP-binding</keyword>
<dbReference type="Proteomes" id="UP000789845">
    <property type="component" value="Unassembled WGS sequence"/>
</dbReference>
<keyword evidence="7" id="KW-1185">Reference proteome</keyword>
<evidence type="ECO:0000256" key="4">
    <source>
        <dbReference type="ARBA" id="ARBA00022840"/>
    </source>
</evidence>